<dbReference type="InParanoid" id="A0A2J6SR64"/>
<dbReference type="GeneID" id="36583918"/>
<keyword evidence="4" id="KW-1185">Reference proteome</keyword>
<evidence type="ECO:0000313" key="4">
    <source>
        <dbReference type="Proteomes" id="UP000235371"/>
    </source>
</evidence>
<dbReference type="PANTHER" id="PTHR33365">
    <property type="entry name" value="YALI0B05434P"/>
    <property type="match status" value="1"/>
</dbReference>
<dbReference type="EMBL" id="KZ613891">
    <property type="protein sequence ID" value="PMD53229.1"/>
    <property type="molecule type" value="Genomic_DNA"/>
</dbReference>
<evidence type="ECO:0000313" key="3">
    <source>
        <dbReference type="EMBL" id="PMD53229.1"/>
    </source>
</evidence>
<dbReference type="Proteomes" id="UP000235371">
    <property type="component" value="Unassembled WGS sequence"/>
</dbReference>
<sequence>DHCIDVLRQGILCGSDISLFPVEWPSAEEMPRADFSHKHTCKDWRRIFQ</sequence>
<dbReference type="PANTHER" id="PTHR33365:SF4">
    <property type="entry name" value="CYCLOCHLOROTINE BIOSYNTHESIS PROTEIN O"/>
    <property type="match status" value="1"/>
</dbReference>
<evidence type="ECO:0000256" key="2">
    <source>
        <dbReference type="ARBA" id="ARBA00035112"/>
    </source>
</evidence>
<comment type="pathway">
    <text evidence="1">Mycotoxin biosynthesis.</text>
</comment>
<name>A0A2J6SR64_9HELO</name>
<dbReference type="RefSeq" id="XP_024730133.1">
    <property type="nucleotide sequence ID" value="XM_024875839.1"/>
</dbReference>
<feature type="non-terminal residue" evidence="3">
    <location>
        <position position="1"/>
    </location>
</feature>
<dbReference type="OrthoDB" id="3687641at2759"/>
<dbReference type="GO" id="GO:0043386">
    <property type="term" value="P:mycotoxin biosynthetic process"/>
    <property type="evidence" value="ECO:0007669"/>
    <property type="project" value="InterPro"/>
</dbReference>
<evidence type="ECO:0000256" key="1">
    <source>
        <dbReference type="ARBA" id="ARBA00004685"/>
    </source>
</evidence>
<dbReference type="InterPro" id="IPR021765">
    <property type="entry name" value="UstYa-like"/>
</dbReference>
<organism evidence="3 4">
    <name type="scientific">Hyaloscypha bicolor E</name>
    <dbReference type="NCBI Taxonomy" id="1095630"/>
    <lineage>
        <taxon>Eukaryota</taxon>
        <taxon>Fungi</taxon>
        <taxon>Dikarya</taxon>
        <taxon>Ascomycota</taxon>
        <taxon>Pezizomycotina</taxon>
        <taxon>Leotiomycetes</taxon>
        <taxon>Helotiales</taxon>
        <taxon>Hyaloscyphaceae</taxon>
        <taxon>Hyaloscypha</taxon>
        <taxon>Hyaloscypha bicolor</taxon>
    </lineage>
</organism>
<dbReference type="Pfam" id="PF11807">
    <property type="entry name" value="UstYa"/>
    <property type="match status" value="1"/>
</dbReference>
<proteinExistence type="inferred from homology"/>
<comment type="similarity">
    <text evidence="2">Belongs to the ustYa family.</text>
</comment>
<gene>
    <name evidence="3" type="ORF">K444DRAFT_541970</name>
</gene>
<reference evidence="3 4" key="1">
    <citation type="submission" date="2016-04" db="EMBL/GenBank/DDBJ databases">
        <title>A degradative enzymes factory behind the ericoid mycorrhizal symbiosis.</title>
        <authorList>
            <consortium name="DOE Joint Genome Institute"/>
            <person name="Martino E."/>
            <person name="Morin E."/>
            <person name="Grelet G."/>
            <person name="Kuo A."/>
            <person name="Kohler A."/>
            <person name="Daghino S."/>
            <person name="Barry K."/>
            <person name="Choi C."/>
            <person name="Cichocki N."/>
            <person name="Clum A."/>
            <person name="Copeland A."/>
            <person name="Hainaut M."/>
            <person name="Haridas S."/>
            <person name="Labutti K."/>
            <person name="Lindquist E."/>
            <person name="Lipzen A."/>
            <person name="Khouja H.-R."/>
            <person name="Murat C."/>
            <person name="Ohm R."/>
            <person name="Olson A."/>
            <person name="Spatafora J."/>
            <person name="Veneault-Fourrey C."/>
            <person name="Henrissat B."/>
            <person name="Grigoriev I."/>
            <person name="Martin F."/>
            <person name="Perotto S."/>
        </authorList>
    </citation>
    <scope>NUCLEOTIDE SEQUENCE [LARGE SCALE GENOMIC DNA]</scope>
    <source>
        <strain evidence="3 4">E</strain>
    </source>
</reference>
<accession>A0A2J6SR64</accession>
<protein>
    <submittedName>
        <fullName evidence="3">Uncharacterized protein</fullName>
    </submittedName>
</protein>
<dbReference type="AlphaFoldDB" id="A0A2J6SR64"/>